<name>A0A8H5ZFJ3_COCSA</name>
<comment type="caution">
    <text evidence="1">The sequence shown here is derived from an EMBL/GenBank/DDBJ whole genome shotgun (WGS) entry which is preliminary data.</text>
</comment>
<protein>
    <submittedName>
        <fullName evidence="1">Uncharacterized protein</fullName>
    </submittedName>
</protein>
<evidence type="ECO:0000313" key="1">
    <source>
        <dbReference type="EMBL" id="KAF5847824.1"/>
    </source>
</evidence>
<sequence length="131" mass="13796">MPPAHPPSDLDQTAAFTVHNQVSLRPCKVSFRIVSTPTVLHIVSAIHGLASQVLRLLFVPQDATASGAQAASVASPKRQALGVKKGVKASSFPKTHQTKQSPMQCLLAVPAVIHAGESGHRSRAADKPQLL</sequence>
<dbReference type="EMBL" id="WNKQ01000012">
    <property type="protein sequence ID" value="KAF5847824.1"/>
    <property type="molecule type" value="Genomic_DNA"/>
</dbReference>
<proteinExistence type="predicted"/>
<gene>
    <name evidence="1" type="ORF">GGP41_009023</name>
</gene>
<evidence type="ECO:0000313" key="2">
    <source>
        <dbReference type="Proteomes" id="UP000624244"/>
    </source>
</evidence>
<organism evidence="1 2">
    <name type="scientific">Cochliobolus sativus</name>
    <name type="common">Common root rot and spot blotch fungus</name>
    <name type="synonym">Bipolaris sorokiniana</name>
    <dbReference type="NCBI Taxonomy" id="45130"/>
    <lineage>
        <taxon>Eukaryota</taxon>
        <taxon>Fungi</taxon>
        <taxon>Dikarya</taxon>
        <taxon>Ascomycota</taxon>
        <taxon>Pezizomycotina</taxon>
        <taxon>Dothideomycetes</taxon>
        <taxon>Pleosporomycetidae</taxon>
        <taxon>Pleosporales</taxon>
        <taxon>Pleosporineae</taxon>
        <taxon>Pleosporaceae</taxon>
        <taxon>Bipolaris</taxon>
    </lineage>
</organism>
<dbReference type="Proteomes" id="UP000624244">
    <property type="component" value="Unassembled WGS sequence"/>
</dbReference>
<reference evidence="1" key="1">
    <citation type="submission" date="2019-11" db="EMBL/GenBank/DDBJ databases">
        <title>Bipolaris sorokiniana Genome sequencing.</title>
        <authorList>
            <person name="Wang H."/>
        </authorList>
    </citation>
    <scope>NUCLEOTIDE SEQUENCE</scope>
</reference>
<accession>A0A8H5ZFJ3</accession>
<dbReference type="AlphaFoldDB" id="A0A8H5ZFJ3"/>